<gene>
    <name evidence="4" type="ORF">PANT1444_LOCUS11175</name>
</gene>
<dbReference type="PANTHER" id="PTHR22990:SF15">
    <property type="entry name" value="F-BOX ONLY PROTEIN 10"/>
    <property type="match status" value="1"/>
</dbReference>
<dbReference type="PANTHER" id="PTHR22990">
    <property type="entry name" value="F-BOX ONLY PROTEIN"/>
    <property type="match status" value="1"/>
</dbReference>
<dbReference type="GO" id="GO:0006511">
    <property type="term" value="P:ubiquitin-dependent protein catabolic process"/>
    <property type="evidence" value="ECO:0007669"/>
    <property type="project" value="TreeGrafter"/>
</dbReference>
<feature type="domain" description="Right handed beta helix" evidence="3">
    <location>
        <begin position="169"/>
        <end position="282"/>
    </location>
</feature>
<dbReference type="Gene3D" id="2.160.20.10">
    <property type="entry name" value="Single-stranded right-handed beta-helix, Pectin lyase-like"/>
    <property type="match status" value="2"/>
</dbReference>
<sequence>MPLVLCVALLPTAACALRPPAALTRRQCTASAVIAAAGAVLPRRANAQDASPSDTAAARLVVDAQAAEPGGAYGTISAALSAAPKGATVLVRPGLYAERLFLKSEVNILADKGAVLAWKSDRPYEAALTVDLSVAAAPCRVLVQGLEIRHSSPSIAQNYAVYVPPPSAAADGESRIELRECLISSSSGSGVGVEGGDVTLSSCRIADCKNHGALFVGPTARGAMRDCLVERSKLNGVLVRDGAYPTLEMNQWVANGQFGLKLVNCRSRQYDANVASKNGKGSVDGECDDFDE</sequence>
<evidence type="ECO:0000256" key="1">
    <source>
        <dbReference type="ARBA" id="ARBA00022737"/>
    </source>
</evidence>
<dbReference type="Pfam" id="PF13229">
    <property type="entry name" value="Beta_helix"/>
    <property type="match status" value="1"/>
</dbReference>
<feature type="signal peptide" evidence="2">
    <location>
        <begin position="1"/>
        <end position="16"/>
    </location>
</feature>
<keyword evidence="2" id="KW-0732">Signal</keyword>
<protein>
    <recommendedName>
        <fullName evidence="3">Right handed beta helix domain-containing protein</fullName>
    </recommendedName>
</protein>
<dbReference type="InterPro" id="IPR039448">
    <property type="entry name" value="Beta_helix"/>
</dbReference>
<dbReference type="AlphaFoldDB" id="A0A7S0EQD6"/>
<accession>A0A7S0EQD6</accession>
<dbReference type="EMBL" id="HBEP01019863">
    <property type="protein sequence ID" value="CAD8490420.1"/>
    <property type="molecule type" value="Transcribed_RNA"/>
</dbReference>
<name>A0A7S0EQD6_9EUKA</name>
<dbReference type="InterPro" id="IPR051550">
    <property type="entry name" value="SCF-Subunits/Alg-Epimerases"/>
</dbReference>
<evidence type="ECO:0000313" key="4">
    <source>
        <dbReference type="EMBL" id="CAD8490420.1"/>
    </source>
</evidence>
<evidence type="ECO:0000256" key="2">
    <source>
        <dbReference type="SAM" id="SignalP"/>
    </source>
</evidence>
<dbReference type="InterPro" id="IPR011050">
    <property type="entry name" value="Pectin_lyase_fold/virulence"/>
</dbReference>
<evidence type="ECO:0000259" key="3">
    <source>
        <dbReference type="Pfam" id="PF13229"/>
    </source>
</evidence>
<organism evidence="4">
    <name type="scientific">Phaeocystis antarctica</name>
    <dbReference type="NCBI Taxonomy" id="33657"/>
    <lineage>
        <taxon>Eukaryota</taxon>
        <taxon>Haptista</taxon>
        <taxon>Haptophyta</taxon>
        <taxon>Prymnesiophyceae</taxon>
        <taxon>Phaeocystales</taxon>
        <taxon>Phaeocystaceae</taxon>
        <taxon>Phaeocystis</taxon>
    </lineage>
</organism>
<proteinExistence type="predicted"/>
<keyword evidence="1" id="KW-0677">Repeat</keyword>
<reference evidence="4" key="1">
    <citation type="submission" date="2021-01" db="EMBL/GenBank/DDBJ databases">
        <authorList>
            <person name="Corre E."/>
            <person name="Pelletier E."/>
            <person name="Niang G."/>
            <person name="Scheremetjew M."/>
            <person name="Finn R."/>
            <person name="Kale V."/>
            <person name="Holt S."/>
            <person name="Cochrane G."/>
            <person name="Meng A."/>
            <person name="Brown T."/>
            <person name="Cohen L."/>
        </authorList>
    </citation>
    <scope>NUCLEOTIDE SEQUENCE</scope>
    <source>
        <strain evidence="4">CCMP1374</strain>
    </source>
</reference>
<feature type="chain" id="PRO_5030590947" description="Right handed beta helix domain-containing protein" evidence="2">
    <location>
        <begin position="17"/>
        <end position="292"/>
    </location>
</feature>
<dbReference type="SUPFAM" id="SSF51126">
    <property type="entry name" value="Pectin lyase-like"/>
    <property type="match status" value="1"/>
</dbReference>
<dbReference type="InterPro" id="IPR012334">
    <property type="entry name" value="Pectin_lyas_fold"/>
</dbReference>